<dbReference type="EMBL" id="QNRO01000007">
    <property type="protein sequence ID" value="RBP30716.1"/>
    <property type="molecule type" value="Genomic_DNA"/>
</dbReference>
<proteinExistence type="predicted"/>
<accession>A0A366GSR4</accession>
<dbReference type="OrthoDB" id="8755366at2"/>
<dbReference type="AlphaFoldDB" id="A0A366GSR4"/>
<evidence type="ECO:0000313" key="1">
    <source>
        <dbReference type="EMBL" id="RBP30716.1"/>
    </source>
</evidence>
<gene>
    <name evidence="1" type="ORF">DET50_107131</name>
</gene>
<dbReference type="RefSeq" id="WP_113862473.1">
    <property type="nucleotide sequence ID" value="NZ_QNRO01000007.1"/>
</dbReference>
<comment type="caution">
    <text evidence="1">The sequence shown here is derived from an EMBL/GenBank/DDBJ whole genome shotgun (WGS) entry which is preliminary data.</text>
</comment>
<reference evidence="1 2" key="1">
    <citation type="submission" date="2018-06" db="EMBL/GenBank/DDBJ databases">
        <title>Freshwater and sediment microbial communities from various areas in North America, analyzing microbe dynamics in response to fracking.</title>
        <authorList>
            <person name="Lamendella R."/>
        </authorList>
    </citation>
    <scope>NUCLEOTIDE SEQUENCE [LARGE SCALE GENOMIC DNA]</scope>
    <source>
        <strain evidence="1 2">114J</strain>
    </source>
</reference>
<evidence type="ECO:0000313" key="2">
    <source>
        <dbReference type="Proteomes" id="UP000252995"/>
    </source>
</evidence>
<sequence length="68" mass="7763">MDLTKEQIRTDILKRVQRWADSDAAALAWYRSERIPSLGDRTPEELVNQGRSDEVRAYLAHLSDGGYA</sequence>
<protein>
    <submittedName>
        <fullName evidence="1">Uncharacterized protein DUF2384</fullName>
    </submittedName>
</protein>
<name>A0A366GSR4_9GAMM</name>
<dbReference type="Proteomes" id="UP000252995">
    <property type="component" value="Unassembled WGS sequence"/>
</dbReference>
<organism evidence="1 2">
    <name type="scientific">Marinobacter pelagius</name>
    <dbReference type="NCBI Taxonomy" id="379482"/>
    <lineage>
        <taxon>Bacteria</taxon>
        <taxon>Pseudomonadati</taxon>
        <taxon>Pseudomonadota</taxon>
        <taxon>Gammaproteobacteria</taxon>
        <taxon>Pseudomonadales</taxon>
        <taxon>Marinobacteraceae</taxon>
        <taxon>Marinobacter</taxon>
    </lineage>
</organism>